<sequence>DAGVISEYLKALHALTRAEAIDTSAAAINEARKFETTLCAGAVGVWAADRQEVWKHAFHDAFGDAAVACPADNYYVNKLRKRGMTPIVMNSDPMGLCKRVGIRIHRNVLSPTDNARMNIVPGTSELFHVVWAAMERRGLTNKPKPEVRIFKAVGDGQMGQRIGNTVYINESYLGSDKEGMIAVHEIMHYLTDAGDCTESFEYALSHMAYKALGLNQCPEG</sequence>
<evidence type="ECO:0000313" key="1">
    <source>
        <dbReference type="EMBL" id="GAF75726.1"/>
    </source>
</evidence>
<reference evidence="1" key="1">
    <citation type="journal article" date="2014" name="Front. Microbiol.">
        <title>High frequency of phylogenetically diverse reductive dehalogenase-homologous genes in deep subseafloor sedimentary metagenomes.</title>
        <authorList>
            <person name="Kawai M."/>
            <person name="Futagami T."/>
            <person name="Toyoda A."/>
            <person name="Takaki Y."/>
            <person name="Nishi S."/>
            <person name="Hori S."/>
            <person name="Arai W."/>
            <person name="Tsubouchi T."/>
            <person name="Morono Y."/>
            <person name="Uchiyama I."/>
            <person name="Ito T."/>
            <person name="Fujiyama A."/>
            <person name="Inagaki F."/>
            <person name="Takami H."/>
        </authorList>
    </citation>
    <scope>NUCLEOTIDE SEQUENCE</scope>
    <source>
        <strain evidence="1">Expedition CK06-06</strain>
    </source>
</reference>
<dbReference type="EMBL" id="BARS01002978">
    <property type="protein sequence ID" value="GAF75726.1"/>
    <property type="molecule type" value="Genomic_DNA"/>
</dbReference>
<feature type="non-terminal residue" evidence="1">
    <location>
        <position position="1"/>
    </location>
</feature>
<accession>X0SKQ7</accession>
<name>X0SKQ7_9ZZZZ</name>
<proteinExistence type="predicted"/>
<organism evidence="1">
    <name type="scientific">marine sediment metagenome</name>
    <dbReference type="NCBI Taxonomy" id="412755"/>
    <lineage>
        <taxon>unclassified sequences</taxon>
        <taxon>metagenomes</taxon>
        <taxon>ecological metagenomes</taxon>
    </lineage>
</organism>
<dbReference type="AlphaFoldDB" id="X0SKQ7"/>
<comment type="caution">
    <text evidence="1">The sequence shown here is derived from an EMBL/GenBank/DDBJ whole genome shotgun (WGS) entry which is preliminary data.</text>
</comment>
<gene>
    <name evidence="1" type="ORF">S01H1_05727</name>
</gene>
<protein>
    <submittedName>
        <fullName evidence="1">Uncharacterized protein</fullName>
    </submittedName>
</protein>